<organism evidence="1 2">
    <name type="scientific">Amycolatopsis umgeniensis</name>
    <dbReference type="NCBI Taxonomy" id="336628"/>
    <lineage>
        <taxon>Bacteria</taxon>
        <taxon>Bacillati</taxon>
        <taxon>Actinomycetota</taxon>
        <taxon>Actinomycetes</taxon>
        <taxon>Pseudonocardiales</taxon>
        <taxon>Pseudonocardiaceae</taxon>
        <taxon>Amycolatopsis</taxon>
    </lineage>
</organism>
<dbReference type="SUPFAM" id="SSF52540">
    <property type="entry name" value="P-loop containing nucleoside triphosphate hydrolases"/>
    <property type="match status" value="1"/>
</dbReference>
<dbReference type="InterPro" id="IPR001387">
    <property type="entry name" value="Cro/C1-type_HTH"/>
</dbReference>
<dbReference type="EMBL" id="JACHMX010000001">
    <property type="protein sequence ID" value="MBB5856396.1"/>
    <property type="molecule type" value="Genomic_DNA"/>
</dbReference>
<dbReference type="Gene3D" id="1.10.8.430">
    <property type="entry name" value="Helical domain of apoptotic protease-activating factors"/>
    <property type="match status" value="1"/>
</dbReference>
<dbReference type="InterPro" id="IPR042197">
    <property type="entry name" value="Apaf_helical"/>
</dbReference>
<dbReference type="SUPFAM" id="SSF48452">
    <property type="entry name" value="TPR-like"/>
    <property type="match status" value="1"/>
</dbReference>
<reference evidence="1 2" key="1">
    <citation type="submission" date="2020-08" db="EMBL/GenBank/DDBJ databases">
        <title>Sequencing the genomes of 1000 actinobacteria strains.</title>
        <authorList>
            <person name="Klenk H.-P."/>
        </authorList>
    </citation>
    <scope>NUCLEOTIDE SEQUENCE [LARGE SCALE GENOMIC DNA]</scope>
    <source>
        <strain evidence="1 2">DSM 45272</strain>
    </source>
</reference>
<dbReference type="PANTHER" id="PTHR47691:SF3">
    <property type="entry name" value="HTH-TYPE TRANSCRIPTIONAL REGULATOR RV0890C-RELATED"/>
    <property type="match status" value="1"/>
</dbReference>
<dbReference type="RefSeq" id="WP_184901775.1">
    <property type="nucleotide sequence ID" value="NZ_JACHMX010000001.1"/>
</dbReference>
<dbReference type="SMART" id="SM00028">
    <property type="entry name" value="TPR"/>
    <property type="match status" value="3"/>
</dbReference>
<evidence type="ECO:0000313" key="2">
    <source>
        <dbReference type="Proteomes" id="UP000580861"/>
    </source>
</evidence>
<evidence type="ECO:0000313" key="1">
    <source>
        <dbReference type="EMBL" id="MBB5856396.1"/>
    </source>
</evidence>
<gene>
    <name evidence="1" type="ORF">HDA45_006483</name>
</gene>
<dbReference type="Gene3D" id="1.25.40.10">
    <property type="entry name" value="Tetratricopeptide repeat domain"/>
    <property type="match status" value="2"/>
</dbReference>
<dbReference type="AlphaFoldDB" id="A0A841B8N2"/>
<dbReference type="Proteomes" id="UP000580861">
    <property type="component" value="Unassembled WGS sequence"/>
</dbReference>
<dbReference type="Pfam" id="PF13560">
    <property type="entry name" value="HTH_31"/>
    <property type="match status" value="1"/>
</dbReference>
<proteinExistence type="predicted"/>
<comment type="caution">
    <text evidence="1">The sequence shown here is derived from an EMBL/GenBank/DDBJ whole genome shotgun (WGS) entry which is preliminary data.</text>
</comment>
<accession>A0A841B8N2</accession>
<dbReference type="PRINTS" id="PR00364">
    <property type="entry name" value="DISEASERSIST"/>
</dbReference>
<protein>
    <submittedName>
        <fullName evidence="1">Tetratricopeptide (TPR) repeat protein</fullName>
    </submittedName>
</protein>
<name>A0A841B8N2_9PSEU</name>
<dbReference type="Gene3D" id="3.40.50.300">
    <property type="entry name" value="P-loop containing nucleotide triphosphate hydrolases"/>
    <property type="match status" value="1"/>
</dbReference>
<dbReference type="InterPro" id="IPR019734">
    <property type="entry name" value="TPR_rpt"/>
</dbReference>
<keyword evidence="2" id="KW-1185">Reference proteome</keyword>
<dbReference type="PANTHER" id="PTHR47691">
    <property type="entry name" value="REGULATOR-RELATED"/>
    <property type="match status" value="1"/>
</dbReference>
<dbReference type="InterPro" id="IPR011990">
    <property type="entry name" value="TPR-like_helical_dom_sf"/>
</dbReference>
<dbReference type="InterPro" id="IPR027417">
    <property type="entry name" value="P-loop_NTPase"/>
</dbReference>
<dbReference type="GO" id="GO:0043531">
    <property type="term" value="F:ADP binding"/>
    <property type="evidence" value="ECO:0007669"/>
    <property type="project" value="InterPro"/>
</dbReference>
<dbReference type="CDD" id="cd00093">
    <property type="entry name" value="HTH_XRE"/>
    <property type="match status" value="1"/>
</dbReference>
<sequence length="750" mass="81101">MRNINSFAAAVERWRRERGVTLGQLAGMTSYSASYLSKMLHGWRPLLPAAVSEIDRALSAGGELEWLAKQQRVGENAPIRPMQLPATVPDFVGRAEQLRRIDVAVGKRNGAVLVAIEGEYWVGKTALAVQWAANAVHGYPGGCLFADLRGLAPGRPLTSESTLDGFLRTLGADAAQLEAPLPEKAAYYRSLLSRRPAIVVLDNIGSYEQVKDLLPGVGSVVLTTSREHQDALLMKTGGLRLFVPPLNKQESLTLLRKRTSDARVDADPVSADLVVETCGGLPMAISIAAEQLARRRTSTLQRLAAELTDENRVLDAFTSSDREVNLHGTLDLSYLALPPRSARLFRLLGISPVRDIVPAGIAALAAVDEEVASDALSALRRAYLIEETSAGRIRMSPLTRAYAYLHGLVGEPLAEVERARDRVIRWYASSAAAASAVLMPGWLGRQAPLREKIGFRPATFAGDHDAAMSWCATEAATVINLVRSGRSVSAGDALWQLATAFLPYFHLSKDWTAWLTLATAGLDAARAAENPAGVVRCLQNLGWALHELGRDHEALDRFEQAAQAHCDDTDDGCRAWTTLGTASTFVALNRLEEARDTFARAEQLFLSADCTFGAVLALSMAAPVHQRLSDTARADISAAAALAQARELASKPLLGSVHHHRGLMLRQRHALRPALAEFDAALALRPTGRDCWAQAQTHVARAETFTELGEIAAARDAYSQAVRILDGLRDPQGTDVRARIALLAQQKALP</sequence>